<evidence type="ECO:0000256" key="1">
    <source>
        <dbReference type="SAM" id="MobiDB-lite"/>
    </source>
</evidence>
<proteinExistence type="predicted"/>
<keyword evidence="3" id="KW-1185">Reference proteome</keyword>
<reference evidence="2 3" key="1">
    <citation type="submission" date="2019-05" db="EMBL/GenBank/DDBJ databases">
        <title>Emergence of the Ug99 lineage of the wheat stem rust pathogen through somatic hybridization.</title>
        <authorList>
            <person name="Li F."/>
            <person name="Upadhyaya N.M."/>
            <person name="Sperschneider J."/>
            <person name="Matny O."/>
            <person name="Nguyen-Phuc H."/>
            <person name="Mago R."/>
            <person name="Raley C."/>
            <person name="Miller M.E."/>
            <person name="Silverstein K.A.T."/>
            <person name="Henningsen E."/>
            <person name="Hirsch C.D."/>
            <person name="Visser B."/>
            <person name="Pretorius Z.A."/>
            <person name="Steffenson B.J."/>
            <person name="Schwessinger B."/>
            <person name="Dodds P.N."/>
            <person name="Figueroa M."/>
        </authorList>
    </citation>
    <scope>NUCLEOTIDE SEQUENCE [LARGE SCALE GENOMIC DNA]</scope>
    <source>
        <strain evidence="2">21-0</strain>
    </source>
</reference>
<organism evidence="2 3">
    <name type="scientific">Puccinia graminis f. sp. tritici</name>
    <dbReference type="NCBI Taxonomy" id="56615"/>
    <lineage>
        <taxon>Eukaryota</taxon>
        <taxon>Fungi</taxon>
        <taxon>Dikarya</taxon>
        <taxon>Basidiomycota</taxon>
        <taxon>Pucciniomycotina</taxon>
        <taxon>Pucciniomycetes</taxon>
        <taxon>Pucciniales</taxon>
        <taxon>Pucciniaceae</taxon>
        <taxon>Puccinia</taxon>
    </lineage>
</organism>
<gene>
    <name evidence="2" type="ORF">PGT21_026017</name>
</gene>
<protein>
    <submittedName>
        <fullName evidence="2">Uncharacterized protein</fullName>
    </submittedName>
</protein>
<feature type="compositionally biased region" description="Basic and acidic residues" evidence="1">
    <location>
        <begin position="16"/>
        <end position="25"/>
    </location>
</feature>
<feature type="region of interest" description="Disordered" evidence="1">
    <location>
        <begin position="15"/>
        <end position="54"/>
    </location>
</feature>
<dbReference type="Proteomes" id="UP000324748">
    <property type="component" value="Unassembled WGS sequence"/>
</dbReference>
<evidence type="ECO:0000313" key="3">
    <source>
        <dbReference type="Proteomes" id="UP000324748"/>
    </source>
</evidence>
<sequence>MRDFPKIYQISHLGNHVRDDVDGGRESLPPKFKPQTPIHRRTTTTTAIKGRPGS</sequence>
<accession>A0A5B0NB87</accession>
<evidence type="ECO:0000313" key="2">
    <source>
        <dbReference type="EMBL" id="KAA1085972.1"/>
    </source>
</evidence>
<dbReference type="EMBL" id="VSWC01000106">
    <property type="protein sequence ID" value="KAA1085972.1"/>
    <property type="molecule type" value="Genomic_DNA"/>
</dbReference>
<comment type="caution">
    <text evidence="2">The sequence shown here is derived from an EMBL/GenBank/DDBJ whole genome shotgun (WGS) entry which is preliminary data.</text>
</comment>
<dbReference type="AlphaFoldDB" id="A0A5B0NB87"/>
<name>A0A5B0NB87_PUCGR</name>